<dbReference type="RefSeq" id="WP_014130370.1">
    <property type="nucleotide sequence ID" value="NC_016078.1"/>
</dbReference>
<dbReference type="Proteomes" id="UP000008850">
    <property type="component" value="Chromosome"/>
</dbReference>
<feature type="chain" id="PRO_5003467468" evidence="1">
    <location>
        <begin position="28"/>
        <end position="366"/>
    </location>
</feature>
<name>G4R6M5_PELHB</name>
<dbReference type="InterPro" id="IPR006311">
    <property type="entry name" value="TAT_signal"/>
</dbReference>
<dbReference type="EMBL" id="CP003075">
    <property type="protein sequence ID" value="AEQ51221.1"/>
    <property type="molecule type" value="Genomic_DNA"/>
</dbReference>
<keyword evidence="4" id="KW-1185">Reference proteome</keyword>
<dbReference type="STRING" id="1082931.KKY_1191"/>
<keyword evidence="3" id="KW-0413">Isomerase</keyword>
<evidence type="ECO:0000313" key="3">
    <source>
        <dbReference type="EMBL" id="AEQ51221.1"/>
    </source>
</evidence>
<dbReference type="SUPFAM" id="SSF51658">
    <property type="entry name" value="Xylose isomerase-like"/>
    <property type="match status" value="1"/>
</dbReference>
<accession>G4R6M5</accession>
<keyword evidence="1" id="KW-0732">Signal</keyword>
<sequence>MKRRTFLKSAAAMAAASSLAPVRGAFAQDAAAFKPIWSMFGRHLQWVVTEAESLSDPYGTGVKVGEAALEAGFDWADIPVRRGGLVPPELVGENLAPMIEGIRSTGSECKRITAAITPPTDPEATGWWEEQLVEPIFRTAGENGVEYCRVGTTAYEPDTYGDEIIAQLDGMKLHMQRLAELGQETGVNSVYHTWNRTRQPDISTSVWDLVYVLEGLPPYVGFNFDIGHMFKDGPLSSWKLNLRYALPYIKSMSLMDVTYDYDPRTESWSSVVVDSGKGMIPFQEVFDILHDGGFDGHFSLQVEHTGQGANGTLNMNTTFWADHEEFTNGNATRDVMIGAFARQLQFYKENAPAGRIHSTPLPARGK</sequence>
<dbReference type="PANTHER" id="PTHR12110:SF53">
    <property type="entry name" value="BLR5974 PROTEIN"/>
    <property type="match status" value="1"/>
</dbReference>
<gene>
    <name evidence="3" type="ordered locus">KKY_1191</name>
</gene>
<dbReference type="eggNOG" id="COG1082">
    <property type="taxonomic scope" value="Bacteria"/>
</dbReference>
<dbReference type="Gene3D" id="3.20.20.150">
    <property type="entry name" value="Divalent-metal-dependent TIM barrel enzymes"/>
    <property type="match status" value="1"/>
</dbReference>
<dbReference type="PROSITE" id="PS51318">
    <property type="entry name" value="TAT"/>
    <property type="match status" value="1"/>
</dbReference>
<evidence type="ECO:0000256" key="1">
    <source>
        <dbReference type="SAM" id="SignalP"/>
    </source>
</evidence>
<dbReference type="AlphaFoldDB" id="G4R6M5"/>
<dbReference type="Pfam" id="PF01261">
    <property type="entry name" value="AP_endonuc_2"/>
    <property type="match status" value="1"/>
</dbReference>
<evidence type="ECO:0000259" key="2">
    <source>
        <dbReference type="Pfam" id="PF01261"/>
    </source>
</evidence>
<dbReference type="PANTHER" id="PTHR12110">
    <property type="entry name" value="HYDROXYPYRUVATE ISOMERASE"/>
    <property type="match status" value="1"/>
</dbReference>
<reference evidence="3 4" key="1">
    <citation type="journal article" date="2012" name="J. Bacteriol.">
        <title>Complete genome sequence of Pelagibacterium halotolerans B2T.</title>
        <authorList>
            <person name="Huo Y.Y."/>
            <person name="Cheng H."/>
            <person name="Han X.F."/>
            <person name="Jiang X.W."/>
            <person name="Sun C."/>
            <person name="Zhang X.Q."/>
            <person name="Zhu X.F."/>
            <person name="Liu Y.F."/>
            <person name="Li P.F."/>
            <person name="Ni P.X."/>
            <person name="Wu M."/>
        </authorList>
    </citation>
    <scope>NUCLEOTIDE SEQUENCE [LARGE SCALE GENOMIC DNA]</scope>
    <source>
        <strain evidence="4">DSM 22347 / JCM 15775 / CGMCC 1.7692 / B2</strain>
    </source>
</reference>
<protein>
    <submittedName>
        <fullName evidence="3">Xylose isomerase domain protein TIM barrel</fullName>
    </submittedName>
</protein>
<evidence type="ECO:0000313" key="4">
    <source>
        <dbReference type="Proteomes" id="UP000008850"/>
    </source>
</evidence>
<dbReference type="InterPro" id="IPR013022">
    <property type="entry name" value="Xyl_isomerase-like_TIM-brl"/>
</dbReference>
<dbReference type="InterPro" id="IPR050312">
    <property type="entry name" value="IolE/XylAMocC-like"/>
</dbReference>
<dbReference type="HOGENOM" id="CLU_756159_0_0_5"/>
<dbReference type="InterPro" id="IPR036237">
    <property type="entry name" value="Xyl_isomerase-like_sf"/>
</dbReference>
<feature type="domain" description="Xylose isomerase-like TIM barrel" evidence="2">
    <location>
        <begin position="67"/>
        <end position="306"/>
    </location>
</feature>
<dbReference type="KEGG" id="phl:KKY_1191"/>
<organism evidence="3 4">
    <name type="scientific">Pelagibacterium halotolerans (strain DSM 22347 / JCM 15775 / CGMCC 1.7692 / B2)</name>
    <dbReference type="NCBI Taxonomy" id="1082931"/>
    <lineage>
        <taxon>Bacteria</taxon>
        <taxon>Pseudomonadati</taxon>
        <taxon>Pseudomonadota</taxon>
        <taxon>Alphaproteobacteria</taxon>
        <taxon>Hyphomicrobiales</taxon>
        <taxon>Devosiaceae</taxon>
        <taxon>Pelagibacterium</taxon>
    </lineage>
</organism>
<feature type="signal peptide" evidence="1">
    <location>
        <begin position="1"/>
        <end position="27"/>
    </location>
</feature>
<proteinExistence type="predicted"/>
<dbReference type="GO" id="GO:0016853">
    <property type="term" value="F:isomerase activity"/>
    <property type="evidence" value="ECO:0007669"/>
    <property type="project" value="UniProtKB-KW"/>
</dbReference>